<protein>
    <submittedName>
        <fullName evidence="1">T9SS type A sorting domain-containing protein</fullName>
    </submittedName>
</protein>
<dbReference type="NCBIfam" id="TIGR04183">
    <property type="entry name" value="Por_Secre_tail"/>
    <property type="match status" value="1"/>
</dbReference>
<accession>A0ABU3BPU0</accession>
<comment type="caution">
    <text evidence="1">The sequence shown here is derived from an EMBL/GenBank/DDBJ whole genome shotgun (WGS) entry which is preliminary data.</text>
</comment>
<dbReference type="InterPro" id="IPR011042">
    <property type="entry name" value="6-blade_b-propeller_TolB-like"/>
</dbReference>
<gene>
    <name evidence="1" type="ORF">RM540_06035</name>
</gene>
<dbReference type="EMBL" id="JAVRHT010000010">
    <property type="protein sequence ID" value="MDT0631305.1"/>
    <property type="molecule type" value="Genomic_DNA"/>
</dbReference>
<dbReference type="Gene3D" id="2.120.10.30">
    <property type="entry name" value="TolB, C-terminal domain"/>
    <property type="match status" value="1"/>
</dbReference>
<reference evidence="1 2" key="1">
    <citation type="submission" date="2023-09" db="EMBL/GenBank/DDBJ databases">
        <authorList>
            <person name="Rey-Velasco X."/>
        </authorList>
    </citation>
    <scope>NUCLEOTIDE SEQUENCE [LARGE SCALE GENOMIC DNA]</scope>
    <source>
        <strain evidence="1 2">F394</strain>
    </source>
</reference>
<dbReference type="RefSeq" id="WP_311662648.1">
    <property type="nucleotide sequence ID" value="NZ_JAVRHT010000010.1"/>
</dbReference>
<dbReference type="SUPFAM" id="SSF101898">
    <property type="entry name" value="NHL repeat"/>
    <property type="match status" value="1"/>
</dbReference>
<proteinExistence type="predicted"/>
<evidence type="ECO:0000313" key="2">
    <source>
        <dbReference type="Proteomes" id="UP001267426"/>
    </source>
</evidence>
<dbReference type="InterPro" id="IPR026444">
    <property type="entry name" value="Secre_tail"/>
</dbReference>
<name>A0ABU3BPU0_9BACT</name>
<dbReference type="Proteomes" id="UP001267426">
    <property type="component" value="Unassembled WGS sequence"/>
</dbReference>
<sequence>MLALLALAAGPASAQYATGLAAPFGITQLADGRVVVTEAFGGQATIVTEETAGGALFPGSEALVTPTGIIQLPDGDVLIADFNEDNGRQPDQVVRISDGVATLFATGLSNPQGLTLLSNNDVLITEGGSGRISRISNGTRSVFADTTTAPLSAPNGIIQIADGRILVASTNAGNTTDPNGPDDKILAFDVDGNLLGTFATLSAPRGLTQLADGRIAVTADKSLVLYNPDGTVSNVITTSLINPFGVTQLPDGRILVADPNLSSTGTTGETGTIRAFPLPPPVSSEPAASAGVTIGDAFPNPSTGRATLELTVSDPQAVRVTVYDVLGREMAVAFDGAVRPGATARVALGGADLAPGTYVVRVSGEAFAESRRLTVAR</sequence>
<keyword evidence="2" id="KW-1185">Reference proteome</keyword>
<organism evidence="1 2">
    <name type="scientific">Rubrivirga litoralis</name>
    <dbReference type="NCBI Taxonomy" id="3075598"/>
    <lineage>
        <taxon>Bacteria</taxon>
        <taxon>Pseudomonadati</taxon>
        <taxon>Rhodothermota</taxon>
        <taxon>Rhodothermia</taxon>
        <taxon>Rhodothermales</taxon>
        <taxon>Rubricoccaceae</taxon>
        <taxon>Rubrivirga</taxon>
    </lineage>
</organism>
<evidence type="ECO:0000313" key="1">
    <source>
        <dbReference type="EMBL" id="MDT0631305.1"/>
    </source>
</evidence>